<dbReference type="InterPro" id="IPR016181">
    <property type="entry name" value="Acyl_CoA_acyltransferase"/>
</dbReference>
<organism evidence="3 4">
    <name type="scientific">Streptomyces longispororuber</name>
    <dbReference type="NCBI Taxonomy" id="68230"/>
    <lineage>
        <taxon>Bacteria</taxon>
        <taxon>Bacillati</taxon>
        <taxon>Actinomycetota</taxon>
        <taxon>Actinomycetes</taxon>
        <taxon>Kitasatosporales</taxon>
        <taxon>Streptomycetaceae</taxon>
        <taxon>Streptomyces</taxon>
    </lineage>
</organism>
<feature type="compositionally biased region" description="Low complexity" evidence="1">
    <location>
        <begin position="12"/>
        <end position="28"/>
    </location>
</feature>
<evidence type="ECO:0000313" key="3">
    <source>
        <dbReference type="EMBL" id="GHE39593.1"/>
    </source>
</evidence>
<dbReference type="AlphaFoldDB" id="A0A918Z800"/>
<reference evidence="3" key="2">
    <citation type="submission" date="2020-09" db="EMBL/GenBank/DDBJ databases">
        <authorList>
            <person name="Sun Q."/>
            <person name="Ohkuma M."/>
        </authorList>
    </citation>
    <scope>NUCLEOTIDE SEQUENCE</scope>
    <source>
        <strain evidence="3">JCM 4784</strain>
    </source>
</reference>
<dbReference type="InterPro" id="IPR051531">
    <property type="entry name" value="N-acetyltransferase"/>
</dbReference>
<comment type="caution">
    <text evidence="3">The sequence shown here is derived from an EMBL/GenBank/DDBJ whole genome shotgun (WGS) entry which is preliminary data.</text>
</comment>
<feature type="region of interest" description="Disordered" evidence="1">
    <location>
        <begin position="1"/>
        <end position="28"/>
    </location>
</feature>
<proteinExistence type="predicted"/>
<dbReference type="Proteomes" id="UP000608024">
    <property type="component" value="Unassembled WGS sequence"/>
</dbReference>
<evidence type="ECO:0000313" key="4">
    <source>
        <dbReference type="Proteomes" id="UP000608024"/>
    </source>
</evidence>
<dbReference type="PANTHER" id="PTHR43792">
    <property type="entry name" value="GNAT FAMILY, PUTATIVE (AFU_ORTHOLOGUE AFUA_3G00765)-RELATED-RELATED"/>
    <property type="match status" value="1"/>
</dbReference>
<dbReference type="PANTHER" id="PTHR43792:SF16">
    <property type="entry name" value="N-ACETYLTRANSFERASE DOMAIN-CONTAINING PROTEIN"/>
    <property type="match status" value="1"/>
</dbReference>
<feature type="domain" description="N-acetyltransferase" evidence="2">
    <location>
        <begin position="38"/>
        <end position="191"/>
    </location>
</feature>
<dbReference type="Gene3D" id="3.40.630.30">
    <property type="match status" value="1"/>
</dbReference>
<dbReference type="SUPFAM" id="SSF55729">
    <property type="entry name" value="Acyl-CoA N-acyltransferases (Nat)"/>
    <property type="match status" value="1"/>
</dbReference>
<evidence type="ECO:0000256" key="1">
    <source>
        <dbReference type="SAM" id="MobiDB-lite"/>
    </source>
</evidence>
<protein>
    <recommendedName>
        <fullName evidence="2">N-acetyltransferase domain-containing protein</fullName>
    </recommendedName>
</protein>
<name>A0A918Z800_9ACTN</name>
<dbReference type="GO" id="GO:0016747">
    <property type="term" value="F:acyltransferase activity, transferring groups other than amino-acyl groups"/>
    <property type="evidence" value="ECO:0007669"/>
    <property type="project" value="InterPro"/>
</dbReference>
<accession>A0A918Z800</accession>
<dbReference type="InterPro" id="IPR000182">
    <property type="entry name" value="GNAT_dom"/>
</dbReference>
<dbReference type="PROSITE" id="PS51186">
    <property type="entry name" value="GNAT"/>
    <property type="match status" value="1"/>
</dbReference>
<dbReference type="EMBL" id="BNBT01000005">
    <property type="protein sequence ID" value="GHE39593.1"/>
    <property type="molecule type" value="Genomic_DNA"/>
</dbReference>
<reference evidence="3" key="1">
    <citation type="journal article" date="2014" name="Int. J. Syst. Evol. Microbiol.">
        <title>Complete genome sequence of Corynebacterium casei LMG S-19264T (=DSM 44701T), isolated from a smear-ripened cheese.</title>
        <authorList>
            <consortium name="US DOE Joint Genome Institute (JGI-PGF)"/>
            <person name="Walter F."/>
            <person name="Albersmeier A."/>
            <person name="Kalinowski J."/>
            <person name="Ruckert C."/>
        </authorList>
    </citation>
    <scope>NUCLEOTIDE SEQUENCE</scope>
    <source>
        <strain evidence="3">JCM 4784</strain>
    </source>
</reference>
<sequence>MQPMTVGGDGGNTAAAPGRAAPARTPVDWPATLTTARLTLRPVEQADVPYAVRLWTDPRVRRYLGGPVAADVVRVRERHCAGVPGAFAVVRDEDGAVLGLVVAEADGHDGRTEVSYQFLPEHWGRGYAREAVAAVAGWARGGVRSPVPGVAAVTQRANSRSRRLLDALGAVPAEDFVAWGEPQVLYVFPPTGPAEGGPVR</sequence>
<keyword evidence="4" id="KW-1185">Reference proteome</keyword>
<evidence type="ECO:0000259" key="2">
    <source>
        <dbReference type="PROSITE" id="PS51186"/>
    </source>
</evidence>
<gene>
    <name evidence="3" type="ORF">GCM10018785_06520</name>
</gene>
<dbReference type="Pfam" id="PF13302">
    <property type="entry name" value="Acetyltransf_3"/>
    <property type="match status" value="1"/>
</dbReference>